<dbReference type="AlphaFoldDB" id="A0AAP0KMT3"/>
<name>A0AAP0KMT3_9MAGN</name>
<protein>
    <submittedName>
        <fullName evidence="2">Uncharacterized protein</fullName>
    </submittedName>
</protein>
<feature type="region of interest" description="Disordered" evidence="1">
    <location>
        <begin position="57"/>
        <end position="129"/>
    </location>
</feature>
<organism evidence="2 3">
    <name type="scientific">Stephania japonica</name>
    <dbReference type="NCBI Taxonomy" id="461633"/>
    <lineage>
        <taxon>Eukaryota</taxon>
        <taxon>Viridiplantae</taxon>
        <taxon>Streptophyta</taxon>
        <taxon>Embryophyta</taxon>
        <taxon>Tracheophyta</taxon>
        <taxon>Spermatophyta</taxon>
        <taxon>Magnoliopsida</taxon>
        <taxon>Ranunculales</taxon>
        <taxon>Menispermaceae</taxon>
        <taxon>Menispermoideae</taxon>
        <taxon>Cissampelideae</taxon>
        <taxon>Stephania</taxon>
    </lineage>
</organism>
<keyword evidence="3" id="KW-1185">Reference proteome</keyword>
<accession>A0AAP0KMT3</accession>
<dbReference type="EMBL" id="JBBNAE010000001">
    <property type="protein sequence ID" value="KAK9155466.1"/>
    <property type="molecule type" value="Genomic_DNA"/>
</dbReference>
<sequence>MENPHEDPYGESHVVGRGNTIAALPGLHGGVEISPILNPVGAISIMERIIDLNEPMEGSIDLDSDHEDNLHCGSTETKAEGSPEAEGLVEAEVEGSTEPELYTPVIKDSASQNSHDDQTCDSLVSPGMT</sequence>
<reference evidence="2 3" key="1">
    <citation type="submission" date="2024-01" db="EMBL/GenBank/DDBJ databases">
        <title>Genome assemblies of Stephania.</title>
        <authorList>
            <person name="Yang L."/>
        </authorList>
    </citation>
    <scope>NUCLEOTIDE SEQUENCE [LARGE SCALE GENOMIC DNA]</scope>
    <source>
        <strain evidence="2">QJT</strain>
        <tissue evidence="2">Leaf</tissue>
    </source>
</reference>
<evidence type="ECO:0000313" key="2">
    <source>
        <dbReference type="EMBL" id="KAK9155466.1"/>
    </source>
</evidence>
<feature type="compositionally biased region" description="Acidic residues" evidence="1">
    <location>
        <begin position="87"/>
        <end position="97"/>
    </location>
</feature>
<evidence type="ECO:0000313" key="3">
    <source>
        <dbReference type="Proteomes" id="UP001417504"/>
    </source>
</evidence>
<dbReference type="Proteomes" id="UP001417504">
    <property type="component" value="Unassembled WGS sequence"/>
</dbReference>
<evidence type="ECO:0000256" key="1">
    <source>
        <dbReference type="SAM" id="MobiDB-lite"/>
    </source>
</evidence>
<gene>
    <name evidence="2" type="ORF">Sjap_002946</name>
</gene>
<comment type="caution">
    <text evidence="2">The sequence shown here is derived from an EMBL/GenBank/DDBJ whole genome shotgun (WGS) entry which is preliminary data.</text>
</comment>
<proteinExistence type="predicted"/>